<evidence type="ECO:0000256" key="1">
    <source>
        <dbReference type="ARBA" id="ARBA00004417"/>
    </source>
</evidence>
<evidence type="ECO:0000259" key="8">
    <source>
        <dbReference type="PROSITE" id="PS50893"/>
    </source>
</evidence>
<dbReference type="SUPFAM" id="SSF52540">
    <property type="entry name" value="P-loop containing nucleoside triphosphate hydrolases"/>
    <property type="match status" value="1"/>
</dbReference>
<dbReference type="AlphaFoldDB" id="A0A418T7Z7"/>
<dbReference type="CDD" id="cd03257">
    <property type="entry name" value="ABC_NikE_OppD_transporters"/>
    <property type="match status" value="1"/>
</dbReference>
<dbReference type="OrthoDB" id="9802264at2"/>
<evidence type="ECO:0000256" key="2">
    <source>
        <dbReference type="ARBA" id="ARBA00005417"/>
    </source>
</evidence>
<evidence type="ECO:0000256" key="5">
    <source>
        <dbReference type="ARBA" id="ARBA00022741"/>
    </source>
</evidence>
<comment type="subcellular location">
    <subcellularLocation>
        <location evidence="1">Cell inner membrane</location>
        <topology evidence="1">Peripheral membrane protein</topology>
    </subcellularLocation>
</comment>
<dbReference type="GO" id="GO:0015833">
    <property type="term" value="P:peptide transport"/>
    <property type="evidence" value="ECO:0007669"/>
    <property type="project" value="InterPro"/>
</dbReference>
<dbReference type="Proteomes" id="UP000284202">
    <property type="component" value="Unassembled WGS sequence"/>
</dbReference>
<dbReference type="InterPro" id="IPR050388">
    <property type="entry name" value="ABC_Ni/Peptide_Import"/>
</dbReference>
<keyword evidence="5" id="KW-0547">Nucleotide-binding</keyword>
<dbReference type="GO" id="GO:0005524">
    <property type="term" value="F:ATP binding"/>
    <property type="evidence" value="ECO:0007669"/>
    <property type="project" value="UniProtKB-KW"/>
</dbReference>
<dbReference type="EMBL" id="QZCG01000001">
    <property type="protein sequence ID" value="RJE89351.1"/>
    <property type="molecule type" value="Genomic_DNA"/>
</dbReference>
<dbReference type="FunFam" id="3.40.50.300:FF:000016">
    <property type="entry name" value="Oligopeptide ABC transporter ATP-binding component"/>
    <property type="match status" value="1"/>
</dbReference>
<evidence type="ECO:0000256" key="7">
    <source>
        <dbReference type="ARBA" id="ARBA00023136"/>
    </source>
</evidence>
<accession>A0A418T7Z7</accession>
<keyword evidence="6 9" id="KW-0067">ATP-binding</keyword>
<dbReference type="GO" id="GO:0005886">
    <property type="term" value="C:plasma membrane"/>
    <property type="evidence" value="ECO:0007669"/>
    <property type="project" value="UniProtKB-SubCell"/>
</dbReference>
<dbReference type="PANTHER" id="PTHR43297:SF2">
    <property type="entry name" value="DIPEPTIDE TRANSPORT ATP-BINDING PROTEIN DPPD"/>
    <property type="match status" value="1"/>
</dbReference>
<reference evidence="10" key="1">
    <citation type="submission" date="2018-09" db="EMBL/GenBank/DDBJ databases">
        <title>Acidovorax cavernicola nov. sp. isolated from Gruta de las Maravillas (Aracena, Spain).</title>
        <authorList>
            <person name="Jurado V."/>
            <person name="Gutierrez-Patricio S."/>
            <person name="Gonzalez-Pimentel J.L."/>
            <person name="Miller A.Z."/>
            <person name="Laiz L."/>
            <person name="Saiz-Jimenez C."/>
        </authorList>
    </citation>
    <scope>NUCLEOTIDE SEQUENCE [LARGE SCALE GENOMIC DNA]</scope>
    <source>
        <strain evidence="10">1011MAR3C25</strain>
    </source>
</reference>
<evidence type="ECO:0000313" key="10">
    <source>
        <dbReference type="Proteomes" id="UP000284202"/>
    </source>
</evidence>
<protein>
    <submittedName>
        <fullName evidence="9">ABC transporter ATP-binding protein</fullName>
    </submittedName>
</protein>
<feature type="domain" description="ABC transporter" evidence="8">
    <location>
        <begin position="4"/>
        <end position="256"/>
    </location>
</feature>
<dbReference type="Gene3D" id="3.40.50.300">
    <property type="entry name" value="P-loop containing nucleotide triphosphate hydrolases"/>
    <property type="match status" value="1"/>
</dbReference>
<dbReference type="PROSITE" id="PS50893">
    <property type="entry name" value="ABC_TRANSPORTER_2"/>
    <property type="match status" value="1"/>
</dbReference>
<evidence type="ECO:0000256" key="6">
    <source>
        <dbReference type="ARBA" id="ARBA00022840"/>
    </source>
</evidence>
<comment type="caution">
    <text evidence="9">The sequence shown here is derived from an EMBL/GenBank/DDBJ whole genome shotgun (WGS) entry which is preliminary data.</text>
</comment>
<keyword evidence="4" id="KW-1003">Cell membrane</keyword>
<gene>
    <name evidence="9" type="ORF">D3P04_01575</name>
</gene>
<dbReference type="Pfam" id="PF00005">
    <property type="entry name" value="ABC_tran"/>
    <property type="match status" value="1"/>
</dbReference>
<evidence type="ECO:0000313" key="9">
    <source>
        <dbReference type="EMBL" id="RJE89351.1"/>
    </source>
</evidence>
<dbReference type="NCBIfam" id="TIGR01727">
    <property type="entry name" value="oligo_HPY"/>
    <property type="match status" value="1"/>
</dbReference>
<dbReference type="InterPro" id="IPR013563">
    <property type="entry name" value="Oligopep_ABC_C"/>
</dbReference>
<dbReference type="Pfam" id="PF08352">
    <property type="entry name" value="oligo_HPY"/>
    <property type="match status" value="1"/>
</dbReference>
<dbReference type="InterPro" id="IPR027417">
    <property type="entry name" value="P-loop_NTPase"/>
</dbReference>
<dbReference type="InterPro" id="IPR003593">
    <property type="entry name" value="AAA+_ATPase"/>
</dbReference>
<dbReference type="GO" id="GO:0016887">
    <property type="term" value="F:ATP hydrolysis activity"/>
    <property type="evidence" value="ECO:0007669"/>
    <property type="project" value="InterPro"/>
</dbReference>
<evidence type="ECO:0000256" key="3">
    <source>
        <dbReference type="ARBA" id="ARBA00022448"/>
    </source>
</evidence>
<dbReference type="PANTHER" id="PTHR43297">
    <property type="entry name" value="OLIGOPEPTIDE TRANSPORT ATP-BINDING PROTEIN APPD"/>
    <property type="match status" value="1"/>
</dbReference>
<organism evidence="9 10">
    <name type="scientific">Paracoccus onubensis</name>
    <dbReference type="NCBI Taxonomy" id="1675788"/>
    <lineage>
        <taxon>Bacteria</taxon>
        <taxon>Pseudomonadati</taxon>
        <taxon>Pseudomonadota</taxon>
        <taxon>Alphaproteobacteria</taxon>
        <taxon>Rhodobacterales</taxon>
        <taxon>Paracoccaceae</taxon>
        <taxon>Paracoccus</taxon>
    </lineage>
</organism>
<comment type="similarity">
    <text evidence="2">Belongs to the ABC transporter superfamily.</text>
</comment>
<name>A0A418T7Z7_9RHOB</name>
<dbReference type="InterPro" id="IPR003439">
    <property type="entry name" value="ABC_transporter-like_ATP-bd"/>
</dbReference>
<sequence length="331" mass="35429">MSLLSIHDLVAEFDSPSGIARAVDGVSFDAQPGEIFGIVGESGCGKSATCRAILRLFGGAPARIAGGRILLDGVGDLAALHERQLAQVRGRDVAFIFQDPLTALNPTMKIGRQITEVIRRHQTITRAKARAAALQLLRDVHVTSPERRLDSYPHELSGGLRQRVVIAMALALRPRLIIADEPTTALDVTVQDQILRLLKERRDRLGTSIILITHDLGVVSQICDRMAVMYAGRVVETGPVREVLDSPSHPYTQALLAALPGQVGREQALTPIEGAPPSLISPPPGCRFAPRCKLAQPDCVIGPPPPLHARDGVSSGHVDACILNEVAYGPA</sequence>
<proteinExistence type="inferred from homology"/>
<dbReference type="RefSeq" id="WP_119745215.1">
    <property type="nucleotide sequence ID" value="NZ_QZCG01000001.1"/>
</dbReference>
<keyword evidence="7" id="KW-0472">Membrane</keyword>
<dbReference type="SMART" id="SM00382">
    <property type="entry name" value="AAA"/>
    <property type="match status" value="1"/>
</dbReference>
<evidence type="ECO:0000256" key="4">
    <source>
        <dbReference type="ARBA" id="ARBA00022475"/>
    </source>
</evidence>
<keyword evidence="10" id="KW-1185">Reference proteome</keyword>
<keyword evidence="3" id="KW-0813">Transport</keyword>
<dbReference type="GO" id="GO:0055085">
    <property type="term" value="P:transmembrane transport"/>
    <property type="evidence" value="ECO:0007669"/>
    <property type="project" value="UniProtKB-ARBA"/>
</dbReference>